<evidence type="ECO:0008006" key="5">
    <source>
        <dbReference type="Google" id="ProtNLM"/>
    </source>
</evidence>
<gene>
    <name evidence="3" type="ORF">GCM10022226_31770</name>
</gene>
<keyword evidence="2" id="KW-0472">Membrane</keyword>
<dbReference type="EMBL" id="BAAAZR010000007">
    <property type="protein sequence ID" value="GAA3809097.1"/>
    <property type="molecule type" value="Genomic_DNA"/>
</dbReference>
<keyword evidence="2" id="KW-1133">Transmembrane helix</keyword>
<reference evidence="4" key="1">
    <citation type="journal article" date="2019" name="Int. J. Syst. Evol. Microbiol.">
        <title>The Global Catalogue of Microorganisms (GCM) 10K type strain sequencing project: providing services to taxonomists for standard genome sequencing and annotation.</title>
        <authorList>
            <consortium name="The Broad Institute Genomics Platform"/>
            <consortium name="The Broad Institute Genome Sequencing Center for Infectious Disease"/>
            <person name="Wu L."/>
            <person name="Ma J."/>
        </authorList>
    </citation>
    <scope>NUCLEOTIDE SEQUENCE [LARGE SCALE GENOMIC DNA]</scope>
    <source>
        <strain evidence="4">JCM 16908</strain>
    </source>
</reference>
<evidence type="ECO:0000313" key="4">
    <source>
        <dbReference type="Proteomes" id="UP001500888"/>
    </source>
</evidence>
<protein>
    <recommendedName>
        <fullName evidence="5">DUF2530 domain-containing protein</fullName>
    </recommendedName>
</protein>
<dbReference type="Proteomes" id="UP001500888">
    <property type="component" value="Unassembled WGS sequence"/>
</dbReference>
<comment type="caution">
    <text evidence="3">The sequence shown here is derived from an EMBL/GenBank/DDBJ whole genome shotgun (WGS) entry which is preliminary data.</text>
</comment>
<evidence type="ECO:0000256" key="2">
    <source>
        <dbReference type="SAM" id="Phobius"/>
    </source>
</evidence>
<evidence type="ECO:0000313" key="3">
    <source>
        <dbReference type="EMBL" id="GAA3809097.1"/>
    </source>
</evidence>
<organism evidence="3 4">
    <name type="scientific">Sphaerisporangium flaviroseum</name>
    <dbReference type="NCBI Taxonomy" id="509199"/>
    <lineage>
        <taxon>Bacteria</taxon>
        <taxon>Bacillati</taxon>
        <taxon>Actinomycetota</taxon>
        <taxon>Actinomycetes</taxon>
        <taxon>Streptosporangiales</taxon>
        <taxon>Streptosporangiaceae</taxon>
        <taxon>Sphaerisporangium</taxon>
    </lineage>
</organism>
<feature type="transmembrane region" description="Helical" evidence="2">
    <location>
        <begin position="72"/>
        <end position="91"/>
    </location>
</feature>
<name>A0ABP7I6T1_9ACTN</name>
<keyword evidence="2" id="KW-0812">Transmembrane</keyword>
<dbReference type="Pfam" id="PF10745">
    <property type="entry name" value="DUF2530"/>
    <property type="match status" value="1"/>
</dbReference>
<feature type="region of interest" description="Disordered" evidence="1">
    <location>
        <begin position="97"/>
        <end position="120"/>
    </location>
</feature>
<sequence>MYGSDPAGGYPTRRATRQMFSPRLECVNEPRPPDPSAPLETNDTATILAGTGLWVVALIVLLIMGPSPDHRWWIWTCVAGIGLGLFGCLYVRRRDRSINGGKPSSVGDEKDESVPGRTLS</sequence>
<keyword evidence="4" id="KW-1185">Reference proteome</keyword>
<dbReference type="InterPro" id="IPR019681">
    <property type="entry name" value="DUF2530"/>
</dbReference>
<accession>A0ABP7I6T1</accession>
<proteinExistence type="predicted"/>
<evidence type="ECO:0000256" key="1">
    <source>
        <dbReference type="SAM" id="MobiDB-lite"/>
    </source>
</evidence>
<feature type="transmembrane region" description="Helical" evidence="2">
    <location>
        <begin position="45"/>
        <end position="66"/>
    </location>
</feature>